<evidence type="ECO:0000313" key="3">
    <source>
        <dbReference type="Proteomes" id="UP000193144"/>
    </source>
</evidence>
<dbReference type="AlphaFoldDB" id="A0A1Y1YXA9"/>
<sequence>MGFKHFTMALLASILTAPCSTAPTLDGEIMYLCHCGQDSKYSLMVYYKDYTKSQSGQQPDAISGHGSGWLQWEGIAWTGTFADGNTFTSSINKDAGGFPALSEAGSGVNKYRGFRCYKDTGRLLFVDSGANCVTNYYCN</sequence>
<evidence type="ECO:0000313" key="2">
    <source>
        <dbReference type="EMBL" id="ORY02195.1"/>
    </source>
</evidence>
<feature type="signal peptide" evidence="1">
    <location>
        <begin position="1"/>
        <end position="21"/>
    </location>
</feature>
<evidence type="ECO:0000256" key="1">
    <source>
        <dbReference type="SAM" id="SignalP"/>
    </source>
</evidence>
<proteinExistence type="predicted"/>
<comment type="caution">
    <text evidence="2">The sequence shown here is derived from an EMBL/GenBank/DDBJ whole genome shotgun (WGS) entry which is preliminary data.</text>
</comment>
<dbReference type="STRING" id="1231657.A0A1Y1YXA9"/>
<dbReference type="OrthoDB" id="291007at2759"/>
<name>A0A1Y1YXA9_9PLEO</name>
<keyword evidence="1" id="KW-0732">Signal</keyword>
<gene>
    <name evidence="2" type="ORF">BCR34DRAFT_667761</name>
</gene>
<keyword evidence="3" id="KW-1185">Reference proteome</keyword>
<protein>
    <submittedName>
        <fullName evidence="2">Uncharacterized protein</fullName>
    </submittedName>
</protein>
<reference evidence="2 3" key="1">
    <citation type="submission" date="2016-07" db="EMBL/GenBank/DDBJ databases">
        <title>Pervasive Adenine N6-methylation of Active Genes in Fungi.</title>
        <authorList>
            <consortium name="DOE Joint Genome Institute"/>
            <person name="Mondo S.J."/>
            <person name="Dannebaum R.O."/>
            <person name="Kuo R.C."/>
            <person name="Labutti K."/>
            <person name="Haridas S."/>
            <person name="Kuo A."/>
            <person name="Salamov A."/>
            <person name="Ahrendt S.R."/>
            <person name="Lipzen A."/>
            <person name="Sullivan W."/>
            <person name="Andreopoulos W.B."/>
            <person name="Clum A."/>
            <person name="Lindquist E."/>
            <person name="Daum C."/>
            <person name="Ramamoorthy G.K."/>
            <person name="Gryganskyi A."/>
            <person name="Culley D."/>
            <person name="Magnuson J.K."/>
            <person name="James T.Y."/>
            <person name="O'Malley M.A."/>
            <person name="Stajich J.E."/>
            <person name="Spatafora J.W."/>
            <person name="Visel A."/>
            <person name="Grigoriev I.V."/>
        </authorList>
    </citation>
    <scope>NUCLEOTIDE SEQUENCE [LARGE SCALE GENOMIC DNA]</scope>
    <source>
        <strain evidence="2 3">CBS 115471</strain>
    </source>
</reference>
<organism evidence="2 3">
    <name type="scientific">Clohesyomyces aquaticus</name>
    <dbReference type="NCBI Taxonomy" id="1231657"/>
    <lineage>
        <taxon>Eukaryota</taxon>
        <taxon>Fungi</taxon>
        <taxon>Dikarya</taxon>
        <taxon>Ascomycota</taxon>
        <taxon>Pezizomycotina</taxon>
        <taxon>Dothideomycetes</taxon>
        <taxon>Pleosporomycetidae</taxon>
        <taxon>Pleosporales</taxon>
        <taxon>Lindgomycetaceae</taxon>
        <taxon>Clohesyomyces</taxon>
    </lineage>
</organism>
<accession>A0A1Y1YXA9</accession>
<dbReference type="Proteomes" id="UP000193144">
    <property type="component" value="Unassembled WGS sequence"/>
</dbReference>
<feature type="chain" id="PRO_5012146712" evidence="1">
    <location>
        <begin position="22"/>
        <end position="139"/>
    </location>
</feature>
<dbReference type="EMBL" id="MCFA01000160">
    <property type="protein sequence ID" value="ORY02195.1"/>
    <property type="molecule type" value="Genomic_DNA"/>
</dbReference>